<evidence type="ECO:0000313" key="9">
    <source>
        <dbReference type="Proteomes" id="UP001529510"/>
    </source>
</evidence>
<gene>
    <name evidence="8" type="ORF">M9458_018434</name>
</gene>
<evidence type="ECO:0000256" key="1">
    <source>
        <dbReference type="ARBA" id="ARBA00004498"/>
    </source>
</evidence>
<dbReference type="PROSITE" id="PS50993">
    <property type="entry name" value="NIDOGEN_G2"/>
    <property type="match status" value="1"/>
</dbReference>
<name>A0ABD0QKU3_CIRMR</name>
<evidence type="ECO:0000256" key="2">
    <source>
        <dbReference type="ARBA" id="ARBA00022525"/>
    </source>
</evidence>
<keyword evidence="5" id="KW-0106">Calcium</keyword>
<feature type="domain" description="Nidogen G2 beta-barrel" evidence="7">
    <location>
        <begin position="1"/>
        <end position="87"/>
    </location>
</feature>
<keyword evidence="2" id="KW-0964">Secreted</keyword>
<dbReference type="SUPFAM" id="SSF54511">
    <property type="entry name" value="GFP-like"/>
    <property type="match status" value="1"/>
</dbReference>
<dbReference type="EMBL" id="JAMKFB020000008">
    <property type="protein sequence ID" value="KAL0186764.1"/>
    <property type="molecule type" value="Genomic_DNA"/>
</dbReference>
<proteinExistence type="predicted"/>
<evidence type="ECO:0000256" key="3">
    <source>
        <dbReference type="ARBA" id="ARBA00022530"/>
    </source>
</evidence>
<organism evidence="8 9">
    <name type="scientific">Cirrhinus mrigala</name>
    <name type="common">Mrigala</name>
    <dbReference type="NCBI Taxonomy" id="683832"/>
    <lineage>
        <taxon>Eukaryota</taxon>
        <taxon>Metazoa</taxon>
        <taxon>Chordata</taxon>
        <taxon>Craniata</taxon>
        <taxon>Vertebrata</taxon>
        <taxon>Euteleostomi</taxon>
        <taxon>Actinopterygii</taxon>
        <taxon>Neopterygii</taxon>
        <taxon>Teleostei</taxon>
        <taxon>Ostariophysi</taxon>
        <taxon>Cypriniformes</taxon>
        <taxon>Cyprinidae</taxon>
        <taxon>Labeoninae</taxon>
        <taxon>Labeonini</taxon>
        <taxon>Cirrhinus</taxon>
    </lineage>
</organism>
<keyword evidence="6" id="KW-0325">Glycoprotein</keyword>
<comment type="subcellular location">
    <subcellularLocation>
        <location evidence="1">Secreted</location>
        <location evidence="1">Extracellular space</location>
        <location evidence="1">Extracellular matrix</location>
    </subcellularLocation>
</comment>
<evidence type="ECO:0000256" key="4">
    <source>
        <dbReference type="ARBA" id="ARBA00022729"/>
    </source>
</evidence>
<reference evidence="8 9" key="1">
    <citation type="submission" date="2024-05" db="EMBL/GenBank/DDBJ databases">
        <title>Genome sequencing and assembly of Indian major carp, Cirrhinus mrigala (Hamilton, 1822).</title>
        <authorList>
            <person name="Mohindra V."/>
            <person name="Chowdhury L.M."/>
            <person name="Lal K."/>
            <person name="Jena J.K."/>
        </authorList>
    </citation>
    <scope>NUCLEOTIDE SEQUENCE [LARGE SCALE GENOMIC DNA]</scope>
    <source>
        <strain evidence="8">CM1030</strain>
        <tissue evidence="8">Blood</tissue>
    </source>
</reference>
<evidence type="ECO:0000259" key="7">
    <source>
        <dbReference type="PROSITE" id="PS50993"/>
    </source>
</evidence>
<dbReference type="InterPro" id="IPR009017">
    <property type="entry name" value="GFP"/>
</dbReference>
<evidence type="ECO:0000313" key="8">
    <source>
        <dbReference type="EMBL" id="KAL0186764.1"/>
    </source>
</evidence>
<evidence type="ECO:0000256" key="6">
    <source>
        <dbReference type="ARBA" id="ARBA00023180"/>
    </source>
</evidence>
<keyword evidence="3" id="KW-0272">Extracellular matrix</keyword>
<keyword evidence="9" id="KW-1185">Reference proteome</keyword>
<dbReference type="InterPro" id="IPR006605">
    <property type="entry name" value="G2_nidogen/fibulin_G2F"/>
</dbReference>
<keyword evidence="4" id="KW-0732">Signal</keyword>
<dbReference type="AlphaFoldDB" id="A0ABD0QKU3"/>
<accession>A0ABD0QKU3</accession>
<protein>
    <recommendedName>
        <fullName evidence="7">Nidogen G2 beta-barrel domain-containing protein</fullName>
    </recommendedName>
</protein>
<dbReference type="Gene3D" id="2.40.155.10">
    <property type="entry name" value="Green fluorescent protein"/>
    <property type="match status" value="1"/>
</dbReference>
<evidence type="ECO:0000256" key="5">
    <source>
        <dbReference type="ARBA" id="ARBA00022837"/>
    </source>
</evidence>
<comment type="caution">
    <text evidence="8">The sequence shown here is derived from an EMBL/GenBank/DDBJ whole genome shotgun (WGS) entry which is preliminary data.</text>
</comment>
<feature type="non-terminal residue" evidence="8">
    <location>
        <position position="1"/>
    </location>
</feature>
<dbReference type="Proteomes" id="UP001529510">
    <property type="component" value="Unassembled WGS sequence"/>
</dbReference>
<sequence>EFDESYVQTGSGQLYSWSSQNHIWDGAPLTLRCNHSVVFEGPEIRQGPLLQLLRLTGISSTYSFFTLSLEFKMTASLLIPGQSLGQFLI</sequence>